<dbReference type="Gene3D" id="2.130.10.10">
    <property type="entry name" value="YVTN repeat-like/Quinoprotein amine dehydrogenase"/>
    <property type="match status" value="1"/>
</dbReference>
<dbReference type="Gene3D" id="2.140.10.10">
    <property type="entry name" value="Quinoprotein alcohol dehydrogenase-like superfamily"/>
    <property type="match status" value="1"/>
</dbReference>
<dbReference type="SUPFAM" id="SSF50998">
    <property type="entry name" value="Quinoprotein alcohol dehydrogenase-like"/>
    <property type="match status" value="1"/>
</dbReference>
<dbReference type="EMBL" id="LYDR01000072">
    <property type="protein sequence ID" value="ODA31945.1"/>
    <property type="molecule type" value="Genomic_DNA"/>
</dbReference>
<proteinExistence type="predicted"/>
<comment type="caution">
    <text evidence="3">The sequence shown here is derived from an EMBL/GenBank/DDBJ whole genome shotgun (WGS) entry which is preliminary data.</text>
</comment>
<keyword evidence="4" id="KW-1185">Reference proteome</keyword>
<evidence type="ECO:0000313" key="3">
    <source>
        <dbReference type="EMBL" id="ODA31945.1"/>
    </source>
</evidence>
<dbReference type="OrthoDB" id="244732at2"/>
<reference evidence="3 4" key="1">
    <citation type="submission" date="2016-05" db="EMBL/GenBank/DDBJ databases">
        <title>Genomic and physiological characterization of Planctopirus sp. isolated from fresh water lake.</title>
        <authorList>
            <person name="Subhash Y."/>
            <person name="Ramana C."/>
        </authorList>
    </citation>
    <scope>NUCLEOTIDE SEQUENCE [LARGE SCALE GENOMIC DNA]</scope>
    <source>
        <strain evidence="3 4">JC280</strain>
    </source>
</reference>
<evidence type="ECO:0000313" key="4">
    <source>
        <dbReference type="Proteomes" id="UP000094828"/>
    </source>
</evidence>
<accession>A0A1C3EFC9</accession>
<dbReference type="Pfam" id="PF13360">
    <property type="entry name" value="PQQ_2"/>
    <property type="match status" value="1"/>
</dbReference>
<dbReference type="AlphaFoldDB" id="A0A1C3EFC9"/>
<sequence length="938" mass="103281">MYRERLRRLVEYVMHDQWRNQLNESPSEGATGLIARHTHKLNTAVHRPRFAWLTHSTWALLFTVAPVLGMAPAVSFGQADTPAAAQEKSEKEAAPVSEPKVNPNRQVAISPLGVIHAGDWPHWRGPEMNGISRAKNLPATWSPDGENVLWKNDELAGRSTPIVMNGKLYSLVRHQPATPEEAEKVICVDAATGKKIWENVFNVFESDVPDTRVGWSSVVGDPHTGKVFALGVCGLLQAIDAETGKTHWQRSMSEEYGMLTTYGGRTNFPIVFEHLVIIGGVLINWGENAQPAHRLMAFDQRNGELVWLVSTKLRPEDTTYSTPTFAVIDGEVQLVLGAGDGSMYGFQPRTGKQLWNYDVSPRGINTSPIVIGSTVICGHSDENLDDTKMGALFAIDATKRGNLTKAGELWRNKEQYIGKCAPVVVGDRIYAIDDGGIFFVVDLKSGKLIGKQKIGTMARASAVYGDGKIYAVDATGRWFTFEPDEAKGLKKVHSMRLDAEVNASPIIADGRLYVTTDTTMYCIGSANPEVTYDAIPPVAQEALVGAEDQPAAATIVPAEAVMKPGQKLAFQVLLYNSKGQYLRPATEKEIAYTITGTGKIDPDGEFSLATDTANTASMVTAKIGEISTTARIRVIPDLPLEFAFSDGVVPITGIGMRYRHIGLDYDLWKKLYSENLLAAKCYVYLTTQFSNLGRDQLKIDDSTPVQPRTTFFRYLGLLEELTTQELAQAKLNPALELLQKEGVLASFKWVGTPETGATLVVAKGPRKVEGNGVLCKITTIPKGTRSQGWIGRPDMANYTIQADVASAPLEVSANADPNARMPDIGVMNQRYRIELMGASQQVKAYSWYPHDQKVHTVPYAWKPDTWYTMKMVVDTIEHNGQPASKVRGKVWLKDQPEPEAWTIEWIDQPANFHGSPGLFGNAKDTEIFFDNVKVTPRS</sequence>
<dbReference type="Proteomes" id="UP000094828">
    <property type="component" value="Unassembled WGS sequence"/>
</dbReference>
<feature type="domain" description="Pyrrolo-quinoline quinone repeat" evidence="2">
    <location>
        <begin position="183"/>
        <end position="447"/>
    </location>
</feature>
<evidence type="ECO:0000256" key="1">
    <source>
        <dbReference type="SAM" id="MobiDB-lite"/>
    </source>
</evidence>
<feature type="region of interest" description="Disordered" evidence="1">
    <location>
        <begin position="81"/>
        <end position="103"/>
    </location>
</feature>
<name>A0A1C3EFC9_9PLAN</name>
<organism evidence="3 4">
    <name type="scientific">Planctopirus hydrillae</name>
    <dbReference type="NCBI Taxonomy" id="1841610"/>
    <lineage>
        <taxon>Bacteria</taxon>
        <taxon>Pseudomonadati</taxon>
        <taxon>Planctomycetota</taxon>
        <taxon>Planctomycetia</taxon>
        <taxon>Planctomycetales</taxon>
        <taxon>Planctomycetaceae</taxon>
        <taxon>Planctopirus</taxon>
    </lineage>
</organism>
<dbReference type="PANTHER" id="PTHR34512">
    <property type="entry name" value="CELL SURFACE PROTEIN"/>
    <property type="match status" value="1"/>
</dbReference>
<dbReference type="InterPro" id="IPR002372">
    <property type="entry name" value="PQQ_rpt_dom"/>
</dbReference>
<dbReference type="PANTHER" id="PTHR34512:SF30">
    <property type="entry name" value="OUTER MEMBRANE PROTEIN ASSEMBLY FACTOR BAMB"/>
    <property type="match status" value="1"/>
</dbReference>
<dbReference type="STRING" id="1841610.A6X21_21995"/>
<protein>
    <submittedName>
        <fullName evidence="3">Pyrrolo-quinoline quinone</fullName>
    </submittedName>
</protein>
<evidence type="ECO:0000259" key="2">
    <source>
        <dbReference type="Pfam" id="PF13360"/>
    </source>
</evidence>
<dbReference type="Gene3D" id="2.60.120.560">
    <property type="entry name" value="Exo-inulinase, domain 1"/>
    <property type="match status" value="1"/>
</dbReference>
<dbReference type="SMART" id="SM00564">
    <property type="entry name" value="PQQ"/>
    <property type="match status" value="5"/>
</dbReference>
<gene>
    <name evidence="3" type="ORF">A6X21_21995</name>
</gene>
<dbReference type="Gene3D" id="2.40.10.480">
    <property type="match status" value="1"/>
</dbReference>
<dbReference type="InterPro" id="IPR018391">
    <property type="entry name" value="PQQ_b-propeller_rpt"/>
</dbReference>
<dbReference type="InterPro" id="IPR011047">
    <property type="entry name" value="Quinoprotein_ADH-like_sf"/>
</dbReference>
<dbReference type="InterPro" id="IPR015943">
    <property type="entry name" value="WD40/YVTN_repeat-like_dom_sf"/>
</dbReference>